<accession>A0AAW1QQD5</accession>
<dbReference type="PANTHER" id="PTHR13271:SF91">
    <property type="entry name" value="PROTEIN SET DOMAIN GROUP 40"/>
    <property type="match status" value="1"/>
</dbReference>
<evidence type="ECO:0000256" key="1">
    <source>
        <dbReference type="SAM" id="MobiDB-lite"/>
    </source>
</evidence>
<organism evidence="2 3">
    <name type="scientific">[Myrmecia] bisecta</name>
    <dbReference type="NCBI Taxonomy" id="41462"/>
    <lineage>
        <taxon>Eukaryota</taxon>
        <taxon>Viridiplantae</taxon>
        <taxon>Chlorophyta</taxon>
        <taxon>core chlorophytes</taxon>
        <taxon>Trebouxiophyceae</taxon>
        <taxon>Trebouxiales</taxon>
        <taxon>Trebouxiaceae</taxon>
        <taxon>Myrmecia</taxon>
    </lineage>
</organism>
<dbReference type="EMBL" id="JALJOR010000002">
    <property type="protein sequence ID" value="KAK9823277.1"/>
    <property type="molecule type" value="Genomic_DNA"/>
</dbReference>
<protein>
    <recommendedName>
        <fullName evidence="4">SET domain-containing protein</fullName>
    </recommendedName>
</protein>
<dbReference type="SUPFAM" id="SSF82199">
    <property type="entry name" value="SET domain"/>
    <property type="match status" value="1"/>
</dbReference>
<dbReference type="Proteomes" id="UP001489004">
    <property type="component" value="Unassembled WGS sequence"/>
</dbReference>
<feature type="region of interest" description="Disordered" evidence="1">
    <location>
        <begin position="702"/>
        <end position="721"/>
    </location>
</feature>
<comment type="caution">
    <text evidence="2">The sequence shown here is derived from an EMBL/GenBank/DDBJ whole genome shotgun (WGS) entry which is preliminary data.</text>
</comment>
<dbReference type="GO" id="GO:0016279">
    <property type="term" value="F:protein-lysine N-methyltransferase activity"/>
    <property type="evidence" value="ECO:0007669"/>
    <property type="project" value="TreeGrafter"/>
</dbReference>
<evidence type="ECO:0008006" key="4">
    <source>
        <dbReference type="Google" id="ProtNLM"/>
    </source>
</evidence>
<dbReference type="AlphaFoldDB" id="A0AAW1QQD5"/>
<proteinExistence type="predicted"/>
<evidence type="ECO:0000313" key="3">
    <source>
        <dbReference type="Proteomes" id="UP001489004"/>
    </source>
</evidence>
<keyword evidence="3" id="KW-1185">Reference proteome</keyword>
<name>A0AAW1QQD5_9CHLO</name>
<dbReference type="InterPro" id="IPR046341">
    <property type="entry name" value="SET_dom_sf"/>
</dbReference>
<sequence>MEALMEWAKSQGVECARLLLGGLDGREMVAVEDLPAGSCFLRIPQHLLLRAELALQDPVYGKALTALAAEAGPSLDERFLMCLLMIIERCKGESSLWGPFLAVLPRTYEDPFWWADEELQLLKGTRVGNTVEYYNKGLQNLRTWRARLVDLHRELSGGQGPDVLSTGEGGWGMSEDAIKWAKSSVWSRAFNIPYLGAVGRPGIAMLPVADMLNHRPSQHVAWHTGPDGNQPFAFITHTPVPKGGTLYSNYGYKSNEELLVGYGFILDSNPANFFHVSLALENVARPVAEEEDGEQEQMSTSALTAPQRAPAWQAWWTSRLATSSSPAERAHPEAVLASHEVQCAAVMETPGVACGRVLTEAGSGTPVGLAASLGVPVEWCGWAWGLEVTRDVQQGAVLASLPASACLTAPDALALTGHGALVRHLAARVASSFAARLGLGGAMSDSIAELLEGSPAESLLQDECSDLQQRFAVVQPLLQAAIQEAAPGLAATSADGGPDGVLSVAQETLFGLMCWADVVIERCSFACIGAVAVAPVVSALPPALRGVAAEICWEESSESVQLVACCALPSGTVLNEALLNVGADAETLLVAYGPEAVAHAALLAKDVSIPDYLGGCMYEDGYELCIAVPESDQLHAEKTELLMASTLGSSHWLCASASPELLLAAIALIAAEAETLQAAGAQELLEALQACSSVAGRQSDGAAPASDACTPDAVQGQAGPRARDEAAINAAETRLAVAQQSFVMALLTGKASRKVACKQCRALLAASREELPDDSGSTTGIAQATVTQHFRQALTAEAAHDEGNLMLYGLFLYRKGLASLLDKAIATLTSSSSKHSGSQGSVKRKKRRH</sequence>
<reference evidence="2 3" key="1">
    <citation type="journal article" date="2024" name="Nat. Commun.">
        <title>Phylogenomics reveals the evolutionary origins of lichenization in chlorophyte algae.</title>
        <authorList>
            <person name="Puginier C."/>
            <person name="Libourel C."/>
            <person name="Otte J."/>
            <person name="Skaloud P."/>
            <person name="Haon M."/>
            <person name="Grisel S."/>
            <person name="Petersen M."/>
            <person name="Berrin J.G."/>
            <person name="Delaux P.M."/>
            <person name="Dal Grande F."/>
            <person name="Keller J."/>
        </authorList>
    </citation>
    <scope>NUCLEOTIDE SEQUENCE [LARGE SCALE GENOMIC DNA]</scope>
    <source>
        <strain evidence="2 3">SAG 2043</strain>
    </source>
</reference>
<dbReference type="PANTHER" id="PTHR13271">
    <property type="entry name" value="UNCHARACTERIZED PUTATIVE METHYLTRANSFERASE"/>
    <property type="match status" value="1"/>
</dbReference>
<evidence type="ECO:0000313" key="2">
    <source>
        <dbReference type="EMBL" id="KAK9823277.1"/>
    </source>
</evidence>
<dbReference type="InterPro" id="IPR050600">
    <property type="entry name" value="SETD3_SETD6_MTase"/>
</dbReference>
<gene>
    <name evidence="2" type="ORF">WJX72_001533</name>
</gene>
<dbReference type="Gene3D" id="3.90.1410.10">
    <property type="entry name" value="set domain protein methyltransferase, domain 1"/>
    <property type="match status" value="1"/>
</dbReference>